<dbReference type="OrthoDB" id="9814800at2"/>
<gene>
    <name evidence="3" type="ORF">MYMAC_004240</name>
</gene>
<sequence length="215" mass="23697">MGLFPPGTDHVLRGVLGLTAALPVLGMAALLLLARSPLGTAAFEPVPQPVQFDHRHHVGDDGIGCRYCHEGAWEGPYAGVPPTSRCMGCHAQLWNESALLAPVRQSYFEDRPIPWNRVHRLPDFVFFNHAIHVHKGVGCVSCHGRVDQMPLVEQVAPLTMGWCLACHRDPAPHLRPVAHVADMTWRPPGDARQAGLQVQRALNVHPRVECNTCHR</sequence>
<feature type="domain" description="Cytochrome c7-like" evidence="2">
    <location>
        <begin position="126"/>
        <end position="215"/>
    </location>
</feature>
<dbReference type="PANTHER" id="PTHR39425:SF1">
    <property type="entry name" value="CYTOCHROME C7-LIKE DOMAIN-CONTAINING PROTEIN"/>
    <property type="match status" value="1"/>
</dbReference>
<keyword evidence="4" id="KW-1185">Reference proteome</keyword>
<keyword evidence="1" id="KW-1133">Transmembrane helix</keyword>
<dbReference type="CDD" id="cd08168">
    <property type="entry name" value="Cytochrom_C3"/>
    <property type="match status" value="1"/>
</dbReference>
<reference evidence="3 4" key="1">
    <citation type="submission" date="2017-06" db="EMBL/GenBank/DDBJ databases">
        <title>Sequencing and comparative analysis of myxobacterial genomes.</title>
        <authorList>
            <person name="Rupp O."/>
            <person name="Goesmann A."/>
            <person name="Sogaard-Andersen L."/>
        </authorList>
    </citation>
    <scope>NUCLEOTIDE SEQUENCE [LARGE SCALE GENOMIC DNA]</scope>
    <source>
        <strain evidence="3 4">DSM 14697</strain>
    </source>
</reference>
<accession>A0A250JY12</accession>
<keyword evidence="1" id="KW-0472">Membrane</keyword>
<dbReference type="Pfam" id="PF14522">
    <property type="entry name" value="Cytochrome_C7"/>
    <property type="match status" value="1"/>
</dbReference>
<dbReference type="InterPro" id="IPR036280">
    <property type="entry name" value="Multihaem_cyt_sf"/>
</dbReference>
<evidence type="ECO:0000313" key="4">
    <source>
        <dbReference type="Proteomes" id="UP000217343"/>
    </source>
</evidence>
<dbReference type="EMBL" id="CP022203">
    <property type="protein sequence ID" value="ATB48613.1"/>
    <property type="molecule type" value="Genomic_DNA"/>
</dbReference>
<organism evidence="3 4">
    <name type="scientific">Corallococcus macrosporus DSM 14697</name>
    <dbReference type="NCBI Taxonomy" id="1189310"/>
    <lineage>
        <taxon>Bacteria</taxon>
        <taxon>Pseudomonadati</taxon>
        <taxon>Myxococcota</taxon>
        <taxon>Myxococcia</taxon>
        <taxon>Myxococcales</taxon>
        <taxon>Cystobacterineae</taxon>
        <taxon>Myxococcaceae</taxon>
        <taxon>Corallococcus</taxon>
    </lineage>
</organism>
<dbReference type="SUPFAM" id="SSF48695">
    <property type="entry name" value="Multiheme cytochromes"/>
    <property type="match status" value="1"/>
</dbReference>
<dbReference type="Proteomes" id="UP000217343">
    <property type="component" value="Chromosome"/>
</dbReference>
<protein>
    <submittedName>
        <fullName evidence="3">Cytochrome c</fullName>
    </submittedName>
</protein>
<feature type="transmembrane region" description="Helical" evidence="1">
    <location>
        <begin position="12"/>
        <end position="34"/>
    </location>
</feature>
<evidence type="ECO:0000259" key="2">
    <source>
        <dbReference type="Pfam" id="PF14522"/>
    </source>
</evidence>
<dbReference type="Gene3D" id="3.90.10.10">
    <property type="entry name" value="Cytochrome C3"/>
    <property type="match status" value="2"/>
</dbReference>
<proteinExistence type="predicted"/>
<dbReference type="InterPro" id="IPR029467">
    <property type="entry name" value="Cyt_c7-like"/>
</dbReference>
<dbReference type="RefSeq" id="WP_095959436.1">
    <property type="nucleotide sequence ID" value="NZ_CP022203.1"/>
</dbReference>
<evidence type="ECO:0000256" key="1">
    <source>
        <dbReference type="SAM" id="Phobius"/>
    </source>
</evidence>
<evidence type="ECO:0000313" key="3">
    <source>
        <dbReference type="EMBL" id="ATB48613.1"/>
    </source>
</evidence>
<dbReference type="KEGG" id="mmas:MYMAC_004240"/>
<dbReference type="AlphaFoldDB" id="A0A250JY12"/>
<name>A0A250JY12_9BACT</name>
<dbReference type="PANTHER" id="PTHR39425">
    <property type="entry name" value="LIPOPROTEIN CYTOCHROME C"/>
    <property type="match status" value="1"/>
</dbReference>
<keyword evidence="1" id="KW-0812">Transmembrane</keyword>